<evidence type="ECO:0000313" key="1">
    <source>
        <dbReference type="EMBL" id="CRK97490.1"/>
    </source>
</evidence>
<sequence>MRKIIRRIKFETSNLSPTLFSLAFLLALKRCERKHFILSRCFSIDVTLSHDVWLLFIGGSLKEKEEFVRSSAFCIPTTFGIKINFNSCCFIAKKLKLRKRSKSFACLWENILKELNKSLTNSSVDEIFTLFIVVYA</sequence>
<evidence type="ECO:0000313" key="2">
    <source>
        <dbReference type="Proteomes" id="UP000183832"/>
    </source>
</evidence>
<organism evidence="1 2">
    <name type="scientific">Clunio marinus</name>
    <dbReference type="NCBI Taxonomy" id="568069"/>
    <lineage>
        <taxon>Eukaryota</taxon>
        <taxon>Metazoa</taxon>
        <taxon>Ecdysozoa</taxon>
        <taxon>Arthropoda</taxon>
        <taxon>Hexapoda</taxon>
        <taxon>Insecta</taxon>
        <taxon>Pterygota</taxon>
        <taxon>Neoptera</taxon>
        <taxon>Endopterygota</taxon>
        <taxon>Diptera</taxon>
        <taxon>Nematocera</taxon>
        <taxon>Chironomoidea</taxon>
        <taxon>Chironomidae</taxon>
        <taxon>Clunio</taxon>
    </lineage>
</organism>
<gene>
    <name evidence="1" type="ORF">CLUMA_CG010879</name>
</gene>
<name>A0A1J1ICK7_9DIPT</name>
<dbReference type="Proteomes" id="UP000183832">
    <property type="component" value="Unassembled WGS sequence"/>
</dbReference>
<accession>A0A1J1ICK7</accession>
<proteinExistence type="predicted"/>
<dbReference type="EMBL" id="CVRI01000047">
    <property type="protein sequence ID" value="CRK97490.1"/>
    <property type="molecule type" value="Genomic_DNA"/>
</dbReference>
<protein>
    <submittedName>
        <fullName evidence="1">CLUMA_CG010879, isoform A</fullName>
    </submittedName>
</protein>
<reference evidence="1 2" key="1">
    <citation type="submission" date="2015-04" db="EMBL/GenBank/DDBJ databases">
        <authorList>
            <person name="Syromyatnikov M.Y."/>
            <person name="Popov V.N."/>
        </authorList>
    </citation>
    <scope>NUCLEOTIDE SEQUENCE [LARGE SCALE GENOMIC DNA]</scope>
</reference>
<keyword evidence="2" id="KW-1185">Reference proteome</keyword>
<dbReference type="AlphaFoldDB" id="A0A1J1ICK7"/>